<keyword evidence="2" id="KW-1185">Reference proteome</keyword>
<comment type="caution">
    <text evidence="1">The sequence shown here is derived from an EMBL/GenBank/DDBJ whole genome shotgun (WGS) entry which is preliminary data.</text>
</comment>
<gene>
    <name evidence="1" type="ORF">GCM10023086_47310</name>
</gene>
<name>A0ABP8GDS4_9ACTN</name>
<protein>
    <submittedName>
        <fullName evidence="1">Uncharacterized protein</fullName>
    </submittedName>
</protein>
<dbReference type="EMBL" id="BAABET010000007">
    <property type="protein sequence ID" value="GAA4322217.1"/>
    <property type="molecule type" value="Genomic_DNA"/>
</dbReference>
<reference evidence="2" key="1">
    <citation type="journal article" date="2019" name="Int. J. Syst. Evol. Microbiol.">
        <title>The Global Catalogue of Microorganisms (GCM) 10K type strain sequencing project: providing services to taxonomists for standard genome sequencing and annotation.</title>
        <authorList>
            <consortium name="The Broad Institute Genomics Platform"/>
            <consortium name="The Broad Institute Genome Sequencing Center for Infectious Disease"/>
            <person name="Wu L."/>
            <person name="Ma J."/>
        </authorList>
    </citation>
    <scope>NUCLEOTIDE SEQUENCE [LARGE SCALE GENOMIC DNA]</scope>
    <source>
        <strain evidence="2">JCM 31290</strain>
    </source>
</reference>
<proteinExistence type="predicted"/>
<sequence>MSPRPTPVLALQSTFLTGALLARPRRAVHGSREPLRAAKAAHAAKAARAANVAKAVART</sequence>
<organism evidence="1 2">
    <name type="scientific">Streptomyces venetus</name>
    <dbReference type="NCBI Taxonomy" id="1701086"/>
    <lineage>
        <taxon>Bacteria</taxon>
        <taxon>Bacillati</taxon>
        <taxon>Actinomycetota</taxon>
        <taxon>Actinomycetes</taxon>
        <taxon>Kitasatosporales</taxon>
        <taxon>Streptomycetaceae</taxon>
        <taxon>Streptomyces</taxon>
    </lineage>
</organism>
<dbReference type="Proteomes" id="UP001501115">
    <property type="component" value="Unassembled WGS sequence"/>
</dbReference>
<evidence type="ECO:0000313" key="1">
    <source>
        <dbReference type="EMBL" id="GAA4322217.1"/>
    </source>
</evidence>
<accession>A0ABP8GDS4</accession>
<evidence type="ECO:0000313" key="2">
    <source>
        <dbReference type="Proteomes" id="UP001501115"/>
    </source>
</evidence>